<dbReference type="Gene3D" id="1.20.5.3310">
    <property type="match status" value="1"/>
</dbReference>
<keyword evidence="7" id="KW-0472">Membrane</keyword>
<proteinExistence type="predicted"/>
<keyword evidence="4" id="KW-0653">Protein transport</keyword>
<dbReference type="GO" id="GO:0016020">
    <property type="term" value="C:membrane"/>
    <property type="evidence" value="ECO:0007669"/>
    <property type="project" value="UniProtKB-ARBA"/>
</dbReference>
<dbReference type="InterPro" id="IPR003369">
    <property type="entry name" value="TatA/B/E"/>
</dbReference>
<dbReference type="EMBL" id="FAXA01000422">
    <property type="protein sequence ID" value="CUV03461.1"/>
    <property type="molecule type" value="Genomic_DNA"/>
</dbReference>
<dbReference type="AlphaFoldDB" id="A0A160VB65"/>
<reference evidence="9" key="1">
    <citation type="submission" date="2015-10" db="EMBL/GenBank/DDBJ databases">
        <authorList>
            <person name="Gilbert D.G."/>
        </authorList>
    </citation>
    <scope>NUCLEOTIDE SEQUENCE</scope>
</reference>
<comment type="subcellular location">
    <subcellularLocation>
        <location evidence="1">Membrane</location>
        <topology evidence="1">Single-pass membrane protein</topology>
    </subcellularLocation>
</comment>
<evidence type="ECO:0000256" key="5">
    <source>
        <dbReference type="ARBA" id="ARBA00022989"/>
    </source>
</evidence>
<evidence type="ECO:0000256" key="6">
    <source>
        <dbReference type="ARBA" id="ARBA00023010"/>
    </source>
</evidence>
<protein>
    <recommendedName>
        <fullName evidence="10">Twin-arginine translocation protein TatB</fullName>
    </recommendedName>
</protein>
<evidence type="ECO:0000256" key="3">
    <source>
        <dbReference type="ARBA" id="ARBA00022692"/>
    </source>
</evidence>
<evidence type="ECO:0000256" key="1">
    <source>
        <dbReference type="ARBA" id="ARBA00004167"/>
    </source>
</evidence>
<evidence type="ECO:0000256" key="8">
    <source>
        <dbReference type="SAM" id="MobiDB-lite"/>
    </source>
</evidence>
<keyword evidence="2" id="KW-0813">Transport</keyword>
<dbReference type="GO" id="GO:0015031">
    <property type="term" value="P:protein transport"/>
    <property type="evidence" value="ECO:0007669"/>
    <property type="project" value="UniProtKB-KW"/>
</dbReference>
<sequence length="116" mass="12589">MNFMGMGIPELGVILLVAFLVLGPAKAIDMAKNAGKVLGDLRRSFGDVTNAMTMETMEQRISTLPHESDPQSQPPPGVPMRAEIPPEEENEEDLEPPVDSEQNDLPSDEGDTEEKG</sequence>
<dbReference type="Pfam" id="PF02416">
    <property type="entry name" value="TatA_B_E"/>
    <property type="match status" value="1"/>
</dbReference>
<evidence type="ECO:0000256" key="4">
    <source>
        <dbReference type="ARBA" id="ARBA00022927"/>
    </source>
</evidence>
<evidence type="ECO:0000256" key="2">
    <source>
        <dbReference type="ARBA" id="ARBA00022448"/>
    </source>
</evidence>
<keyword evidence="3" id="KW-0812">Transmembrane</keyword>
<gene>
    <name evidence="9" type="ORF">MGWOODY_Clf220</name>
</gene>
<evidence type="ECO:0000256" key="7">
    <source>
        <dbReference type="ARBA" id="ARBA00023136"/>
    </source>
</evidence>
<keyword evidence="5" id="KW-1133">Transmembrane helix</keyword>
<accession>A0A160VB65</accession>
<keyword evidence="6" id="KW-0811">Translocation</keyword>
<feature type="region of interest" description="Disordered" evidence="8">
    <location>
        <begin position="56"/>
        <end position="116"/>
    </location>
</feature>
<organism evidence="9">
    <name type="scientific">hydrothermal vent metagenome</name>
    <dbReference type="NCBI Taxonomy" id="652676"/>
    <lineage>
        <taxon>unclassified sequences</taxon>
        <taxon>metagenomes</taxon>
        <taxon>ecological metagenomes</taxon>
    </lineage>
</organism>
<evidence type="ECO:0000313" key="9">
    <source>
        <dbReference type="EMBL" id="CUV03461.1"/>
    </source>
</evidence>
<name>A0A160VB65_9ZZZZ</name>
<evidence type="ECO:0008006" key="10">
    <source>
        <dbReference type="Google" id="ProtNLM"/>
    </source>
</evidence>
<feature type="compositionally biased region" description="Acidic residues" evidence="8">
    <location>
        <begin position="85"/>
        <end position="116"/>
    </location>
</feature>